<evidence type="ECO:0000313" key="3">
    <source>
        <dbReference type="Proteomes" id="UP000037696"/>
    </source>
</evidence>
<dbReference type="AlphaFoldDB" id="A0A0M9W9T4"/>
<gene>
    <name evidence="2" type="ORF">ACN38_g12500</name>
</gene>
<evidence type="ECO:0000256" key="1">
    <source>
        <dbReference type="SAM" id="Phobius"/>
    </source>
</evidence>
<keyword evidence="3" id="KW-1185">Reference proteome</keyword>
<sequence>MVPKRLATCQRTRTRKPGLIWEWTCMGLNNVDVSCIGTRFATGPSTCTVSWGRLGAIIFSLSQLSSVIVLIVFVLLVSMTF</sequence>
<proteinExistence type="predicted"/>
<protein>
    <submittedName>
        <fullName evidence="2">Uncharacterized protein</fullName>
    </submittedName>
</protein>
<comment type="caution">
    <text evidence="2">The sequence shown here is derived from an EMBL/GenBank/DDBJ whole genome shotgun (WGS) entry which is preliminary data.</text>
</comment>
<keyword evidence="1" id="KW-0812">Transmembrane</keyword>
<organism evidence="2 3">
    <name type="scientific">Penicillium nordicum</name>
    <dbReference type="NCBI Taxonomy" id="229535"/>
    <lineage>
        <taxon>Eukaryota</taxon>
        <taxon>Fungi</taxon>
        <taxon>Dikarya</taxon>
        <taxon>Ascomycota</taxon>
        <taxon>Pezizomycotina</taxon>
        <taxon>Eurotiomycetes</taxon>
        <taxon>Eurotiomycetidae</taxon>
        <taxon>Eurotiales</taxon>
        <taxon>Aspergillaceae</taxon>
        <taxon>Penicillium</taxon>
    </lineage>
</organism>
<dbReference type="OrthoDB" id="4363883at2759"/>
<dbReference type="EMBL" id="LHQQ01000398">
    <property type="protein sequence ID" value="KOS36732.1"/>
    <property type="molecule type" value="Genomic_DNA"/>
</dbReference>
<evidence type="ECO:0000313" key="2">
    <source>
        <dbReference type="EMBL" id="KOS36732.1"/>
    </source>
</evidence>
<keyword evidence="1" id="KW-1133">Transmembrane helix</keyword>
<accession>A0A0M9W9T4</accession>
<dbReference type="Proteomes" id="UP000037696">
    <property type="component" value="Unassembled WGS sequence"/>
</dbReference>
<name>A0A0M9W9T4_9EURO</name>
<feature type="transmembrane region" description="Helical" evidence="1">
    <location>
        <begin position="54"/>
        <end position="77"/>
    </location>
</feature>
<reference evidence="2 3" key="1">
    <citation type="submission" date="2015-08" db="EMBL/GenBank/DDBJ databases">
        <title>Genome sequencing of Penicillium nordicum.</title>
        <authorList>
            <person name="Nguyen H.D."/>
            <person name="Seifert K.A."/>
        </authorList>
    </citation>
    <scope>NUCLEOTIDE SEQUENCE [LARGE SCALE GENOMIC DNA]</scope>
    <source>
        <strain evidence="2 3">DAOMC 185683</strain>
    </source>
</reference>
<keyword evidence="1" id="KW-0472">Membrane</keyword>